<proteinExistence type="predicted"/>
<feature type="region of interest" description="Disordered" evidence="1">
    <location>
        <begin position="86"/>
        <end position="108"/>
    </location>
</feature>
<accession>A0A5B0G8E0</accession>
<keyword evidence="3" id="KW-1185">Reference proteome</keyword>
<comment type="caution">
    <text evidence="2">The sequence shown here is derived from an EMBL/GenBank/DDBJ whole genome shotgun (WGS) entry which is preliminary data.</text>
</comment>
<feature type="region of interest" description="Disordered" evidence="1">
    <location>
        <begin position="43"/>
        <end position="63"/>
    </location>
</feature>
<organism evidence="2 3">
    <name type="scientific">Paraburkholderia panacisoli</name>
    <dbReference type="NCBI Taxonomy" id="2603818"/>
    <lineage>
        <taxon>Bacteria</taxon>
        <taxon>Pseudomonadati</taxon>
        <taxon>Pseudomonadota</taxon>
        <taxon>Betaproteobacteria</taxon>
        <taxon>Burkholderiales</taxon>
        <taxon>Burkholderiaceae</taxon>
        <taxon>Paraburkholderia</taxon>
    </lineage>
</organism>
<dbReference type="RefSeq" id="WP_149676070.1">
    <property type="nucleotide sequence ID" value="NZ_VTUZ01000061.1"/>
</dbReference>
<reference evidence="2 3" key="1">
    <citation type="submission" date="2019-08" db="EMBL/GenBank/DDBJ databases">
        <title>Paraburkholderia sp. DCY113.</title>
        <authorList>
            <person name="Kang J."/>
        </authorList>
    </citation>
    <scope>NUCLEOTIDE SEQUENCE [LARGE SCALE GENOMIC DNA]</scope>
    <source>
        <strain evidence="2 3">DCY113</strain>
    </source>
</reference>
<gene>
    <name evidence="2" type="ORF">FVF58_45180</name>
</gene>
<dbReference type="EMBL" id="VTUZ01000061">
    <property type="protein sequence ID" value="KAA0998280.1"/>
    <property type="molecule type" value="Genomic_DNA"/>
</dbReference>
<evidence type="ECO:0000313" key="3">
    <source>
        <dbReference type="Proteomes" id="UP000325273"/>
    </source>
</evidence>
<evidence type="ECO:0000313" key="2">
    <source>
        <dbReference type="EMBL" id="KAA0998280.1"/>
    </source>
</evidence>
<dbReference type="Proteomes" id="UP000325273">
    <property type="component" value="Unassembled WGS sequence"/>
</dbReference>
<sequence>MQANQRFTPTKAIRMVTMFKQPSDSSHADVVARALRAIAAMTAAPAVEPPEQRAPASEQPDSRDELLPYIMLGMAAACDDNAFQSDADARDARHAHSSLSFGRYDALH</sequence>
<dbReference type="AlphaFoldDB" id="A0A5B0G8E0"/>
<name>A0A5B0G8E0_9BURK</name>
<protein>
    <submittedName>
        <fullName evidence="2">Uncharacterized protein</fullName>
    </submittedName>
</protein>
<evidence type="ECO:0000256" key="1">
    <source>
        <dbReference type="SAM" id="MobiDB-lite"/>
    </source>
</evidence>